<feature type="transmembrane region" description="Helical" evidence="2">
    <location>
        <begin position="12"/>
        <end position="32"/>
    </location>
</feature>
<evidence type="ECO:0008006" key="5">
    <source>
        <dbReference type="Google" id="ProtNLM"/>
    </source>
</evidence>
<evidence type="ECO:0000256" key="1">
    <source>
        <dbReference type="SAM" id="MobiDB-lite"/>
    </source>
</evidence>
<evidence type="ECO:0000313" key="4">
    <source>
        <dbReference type="Proteomes" id="UP000246661"/>
    </source>
</evidence>
<evidence type="ECO:0000256" key="2">
    <source>
        <dbReference type="SAM" id="Phobius"/>
    </source>
</evidence>
<keyword evidence="2" id="KW-1133">Transmembrane helix</keyword>
<reference evidence="4" key="1">
    <citation type="submission" date="2018-05" db="EMBL/GenBank/DDBJ databases">
        <authorList>
            <person name="Klenk H.-P."/>
            <person name="Huntemann M."/>
            <person name="Clum A."/>
            <person name="Pillay M."/>
            <person name="Palaniappan K."/>
            <person name="Varghese N."/>
            <person name="Mikhailova N."/>
            <person name="Stamatis D."/>
            <person name="Reddy T."/>
            <person name="Daum C."/>
            <person name="Shapiro N."/>
            <person name="Ivanova N."/>
            <person name="Kyrpides N."/>
            <person name="Woyke T."/>
        </authorList>
    </citation>
    <scope>NUCLEOTIDE SEQUENCE [LARGE SCALE GENOMIC DNA]</scope>
    <source>
        <strain evidence="4">DSM 45417</strain>
    </source>
</reference>
<dbReference type="EMBL" id="QGTX01000001">
    <property type="protein sequence ID" value="PWW22680.1"/>
    <property type="molecule type" value="Genomic_DNA"/>
</dbReference>
<keyword evidence="2" id="KW-0472">Membrane</keyword>
<name>A0A317QLZ3_9ACTN</name>
<sequence>MTYVEPGGSWRPLWLVAGVLGLLVALDVVLPGPDVPPLGWVLAVAAVLGTVGSVCLAGRRVWTVRVAGAGPDAALSVGRERVPLAEVDAAHLRAVREGTAGVDAGAPVLGGGWSVPRGRTGLPLRLTDGRTVLVPTRDPAALSSALLAAVSASAVPESGASQGAGPDTPDGRPGSRGTLGP</sequence>
<protein>
    <recommendedName>
        <fullName evidence="5">DUF3093 domain-containing protein</fullName>
    </recommendedName>
</protein>
<gene>
    <name evidence="3" type="ORF">JD79_01838</name>
</gene>
<accession>A0A317QLZ3</accession>
<comment type="caution">
    <text evidence="3">The sequence shown here is derived from an EMBL/GenBank/DDBJ whole genome shotgun (WGS) entry which is preliminary data.</text>
</comment>
<dbReference type="RefSeq" id="WP_245899967.1">
    <property type="nucleotide sequence ID" value="NZ_QGTX01000001.1"/>
</dbReference>
<keyword evidence="4" id="KW-1185">Reference proteome</keyword>
<feature type="region of interest" description="Disordered" evidence="1">
    <location>
        <begin position="155"/>
        <end position="181"/>
    </location>
</feature>
<feature type="transmembrane region" description="Helical" evidence="2">
    <location>
        <begin position="38"/>
        <end position="57"/>
    </location>
</feature>
<keyword evidence="2" id="KW-0812">Transmembrane</keyword>
<dbReference type="AlphaFoldDB" id="A0A317QLZ3"/>
<evidence type="ECO:0000313" key="3">
    <source>
        <dbReference type="EMBL" id="PWW22680.1"/>
    </source>
</evidence>
<proteinExistence type="predicted"/>
<dbReference type="Proteomes" id="UP000246661">
    <property type="component" value="Unassembled WGS sequence"/>
</dbReference>
<organism evidence="3 4">
    <name type="scientific">Geodermatophilus normandii</name>
    <dbReference type="NCBI Taxonomy" id="1137989"/>
    <lineage>
        <taxon>Bacteria</taxon>
        <taxon>Bacillati</taxon>
        <taxon>Actinomycetota</taxon>
        <taxon>Actinomycetes</taxon>
        <taxon>Geodermatophilales</taxon>
        <taxon>Geodermatophilaceae</taxon>
        <taxon>Geodermatophilus</taxon>
    </lineage>
</organism>